<sequence length="143" mass="16129">MKDEKGYFYIIDAFLAVLILLIVILMVNSIVSMSNPNYSSDSHNFKSAQDTMELLSSGINSTDRVFIEDISSILDENHNSKYSVRKVSKLCREKFKKLGLKNYQFKENNVLGGKVLASSGALGEDVSVASRNYGDYSYTLYIW</sequence>
<proteinExistence type="predicted"/>
<dbReference type="AlphaFoldDB" id="A0A2H4U8B1"/>
<dbReference type="EMBL" id="CP017803">
    <property type="protein sequence ID" value="ATZ60356.1"/>
    <property type="molecule type" value="Genomic_DNA"/>
</dbReference>
<evidence type="ECO:0000313" key="3">
    <source>
        <dbReference type="Proteomes" id="UP000232133"/>
    </source>
</evidence>
<dbReference type="OMA" id="AHYKEND"/>
<keyword evidence="1" id="KW-1133">Transmembrane helix</keyword>
<dbReference type="GeneID" id="78817808"/>
<dbReference type="Proteomes" id="UP000232133">
    <property type="component" value="Chromosome"/>
</dbReference>
<accession>A0A2H4U8B1</accession>
<name>A0A2H4U8B1_METSM</name>
<dbReference type="RefSeq" id="WP_004032780.1">
    <property type="nucleotide sequence ID" value="NZ_AP025586.1"/>
</dbReference>
<organism evidence="2 3">
    <name type="scientific">Methanobrevibacter smithii</name>
    <dbReference type="NCBI Taxonomy" id="2173"/>
    <lineage>
        <taxon>Archaea</taxon>
        <taxon>Methanobacteriati</taxon>
        <taxon>Methanobacteriota</taxon>
        <taxon>Methanomada group</taxon>
        <taxon>Methanobacteria</taxon>
        <taxon>Methanobacteriales</taxon>
        <taxon>Methanobacteriaceae</taxon>
        <taxon>Methanobrevibacter</taxon>
    </lineage>
</organism>
<feature type="transmembrane region" description="Helical" evidence="1">
    <location>
        <begin position="6"/>
        <end position="27"/>
    </location>
</feature>
<keyword evidence="1" id="KW-0472">Membrane</keyword>
<keyword evidence="1" id="KW-0812">Transmembrane</keyword>
<protein>
    <submittedName>
        <fullName evidence="2">Uncharacterized protein</fullName>
    </submittedName>
</protein>
<reference evidence="2 3" key="1">
    <citation type="submission" date="2016-10" db="EMBL/GenBank/DDBJ databases">
        <authorList>
            <person name="Varghese N."/>
        </authorList>
    </citation>
    <scope>NUCLEOTIDE SEQUENCE [LARGE SCALE GENOMIC DNA]</scope>
    <source>
        <strain evidence="2 3">KB11</strain>
    </source>
</reference>
<evidence type="ECO:0000256" key="1">
    <source>
        <dbReference type="SAM" id="Phobius"/>
    </source>
</evidence>
<evidence type="ECO:0000313" key="2">
    <source>
        <dbReference type="EMBL" id="ATZ60356.1"/>
    </source>
</evidence>
<gene>
    <name evidence="2" type="ORF">BK798_07970</name>
</gene>